<keyword evidence="3" id="KW-1185">Reference proteome</keyword>
<dbReference type="Proteomes" id="UP001337655">
    <property type="component" value="Unassembled WGS sequence"/>
</dbReference>
<comment type="caution">
    <text evidence="2">The sequence shown here is derived from an EMBL/GenBank/DDBJ whole genome shotgun (WGS) entry which is preliminary data.</text>
</comment>
<dbReference type="EMBL" id="JAVRRT010000012">
    <property type="protein sequence ID" value="KAK5166894.1"/>
    <property type="molecule type" value="Genomic_DNA"/>
</dbReference>
<protein>
    <submittedName>
        <fullName evidence="2">Uncharacterized protein</fullName>
    </submittedName>
</protein>
<accession>A0AAV9P2K3</accession>
<feature type="signal peptide" evidence="1">
    <location>
        <begin position="1"/>
        <end position="22"/>
    </location>
</feature>
<dbReference type="AlphaFoldDB" id="A0AAV9P2K3"/>
<feature type="chain" id="PRO_5043564116" evidence="1">
    <location>
        <begin position="23"/>
        <end position="148"/>
    </location>
</feature>
<reference evidence="2 3" key="1">
    <citation type="submission" date="2023-08" db="EMBL/GenBank/DDBJ databases">
        <title>Black Yeasts Isolated from many extreme environments.</title>
        <authorList>
            <person name="Coleine C."/>
            <person name="Stajich J.E."/>
            <person name="Selbmann L."/>
        </authorList>
    </citation>
    <scope>NUCLEOTIDE SEQUENCE [LARGE SCALE GENOMIC DNA]</scope>
    <source>
        <strain evidence="2 3">CCFEE 5935</strain>
    </source>
</reference>
<keyword evidence="1" id="KW-0732">Signal</keyword>
<dbReference type="GeneID" id="89928959"/>
<evidence type="ECO:0000313" key="2">
    <source>
        <dbReference type="EMBL" id="KAK5166894.1"/>
    </source>
</evidence>
<organism evidence="2 3">
    <name type="scientific">Saxophila tyrrhenica</name>
    <dbReference type="NCBI Taxonomy" id="1690608"/>
    <lineage>
        <taxon>Eukaryota</taxon>
        <taxon>Fungi</taxon>
        <taxon>Dikarya</taxon>
        <taxon>Ascomycota</taxon>
        <taxon>Pezizomycotina</taxon>
        <taxon>Dothideomycetes</taxon>
        <taxon>Dothideomycetidae</taxon>
        <taxon>Mycosphaerellales</taxon>
        <taxon>Extremaceae</taxon>
        <taxon>Saxophila</taxon>
    </lineage>
</organism>
<proteinExistence type="predicted"/>
<sequence length="148" mass="16072">MRASAIIGLSLAALATSSPIEARQDDSGNVFSVSDFVFGCTTTCDWSFDVTVVGSQLPNHPPVKNAVTCSGSLEDKDFVECSEFGNGNRYVAAYITPANQLRLKYHVTKPRQGAYYEYFGHRKVNAQTSGKPQPTEFTVKEVRAIGVA</sequence>
<dbReference type="RefSeq" id="XP_064656702.1">
    <property type="nucleotide sequence ID" value="XM_064804860.1"/>
</dbReference>
<name>A0AAV9P2K3_9PEZI</name>
<gene>
    <name evidence="2" type="ORF">LTR77_007623</name>
</gene>
<evidence type="ECO:0000313" key="3">
    <source>
        <dbReference type="Proteomes" id="UP001337655"/>
    </source>
</evidence>
<evidence type="ECO:0000256" key="1">
    <source>
        <dbReference type="SAM" id="SignalP"/>
    </source>
</evidence>